<dbReference type="Proteomes" id="UP001149400">
    <property type="component" value="Unassembled WGS sequence"/>
</dbReference>
<proteinExistence type="predicted"/>
<evidence type="ECO:0000313" key="1">
    <source>
        <dbReference type="EMBL" id="MDD1793184.1"/>
    </source>
</evidence>
<accession>A0ABT5QZL5</accession>
<comment type="caution">
    <text evidence="1">The sequence shown here is derived from an EMBL/GenBank/DDBJ whole genome shotgun (WGS) entry which is preliminary data.</text>
</comment>
<protein>
    <submittedName>
        <fullName evidence="1">Uncharacterized protein</fullName>
    </submittedName>
</protein>
<dbReference type="RefSeq" id="WP_274164052.1">
    <property type="nucleotide sequence ID" value="NZ_JAJUBC010000008.1"/>
</dbReference>
<organism evidence="1 2">
    <name type="scientific">Enterovibrio gelatinilyticus</name>
    <dbReference type="NCBI Taxonomy" id="2899819"/>
    <lineage>
        <taxon>Bacteria</taxon>
        <taxon>Pseudomonadati</taxon>
        <taxon>Pseudomonadota</taxon>
        <taxon>Gammaproteobacteria</taxon>
        <taxon>Vibrionales</taxon>
        <taxon>Vibrionaceae</taxon>
        <taxon>Enterovibrio</taxon>
    </lineage>
</organism>
<reference evidence="1" key="1">
    <citation type="submission" date="2021-12" db="EMBL/GenBank/DDBJ databases">
        <title>Enterovibrio ZSDZ35 sp. nov. and Enterovibrio ZSDZ42 sp. nov., isolated from coastal seawater in Qingdao.</title>
        <authorList>
            <person name="Zhang P."/>
        </authorList>
    </citation>
    <scope>NUCLEOTIDE SEQUENCE</scope>
    <source>
        <strain evidence="1">ZSDZ42</strain>
    </source>
</reference>
<evidence type="ECO:0000313" key="2">
    <source>
        <dbReference type="Proteomes" id="UP001149400"/>
    </source>
</evidence>
<gene>
    <name evidence="1" type="ORF">LRP50_08610</name>
</gene>
<dbReference type="EMBL" id="JAJUBC010000008">
    <property type="protein sequence ID" value="MDD1793184.1"/>
    <property type="molecule type" value="Genomic_DNA"/>
</dbReference>
<keyword evidence="2" id="KW-1185">Reference proteome</keyword>
<sequence length="103" mass="11686">MKTWKEQEVAEFAVAVISKRSIASAGTEYEKSGKGNDWQHCVRLTLEGFSAARVLNLDHIWQDMIENRKTEFSGEVLASEMIESSGESVQLKTPYEVEIRVSY</sequence>
<name>A0ABT5QZL5_9GAMM</name>